<dbReference type="PANTHER" id="PTHR36842">
    <property type="entry name" value="PROTEIN TOLB HOMOLOG"/>
    <property type="match status" value="1"/>
</dbReference>
<comment type="caution">
    <text evidence="4">The sequence shown here is derived from an EMBL/GenBank/DDBJ whole genome shotgun (WGS) entry which is preliminary data.</text>
</comment>
<dbReference type="Gene3D" id="2.130.10.10">
    <property type="entry name" value="YVTN repeat-like/Quinoprotein amine dehydrogenase"/>
    <property type="match status" value="1"/>
</dbReference>
<name>A0A7W7MEZ0_9ACTN</name>
<dbReference type="Pfam" id="PF07676">
    <property type="entry name" value="PD40"/>
    <property type="match status" value="2"/>
</dbReference>
<feature type="compositionally biased region" description="Polar residues" evidence="2">
    <location>
        <begin position="16"/>
        <end position="30"/>
    </location>
</feature>
<comment type="similarity">
    <text evidence="1">Belongs to the TolB family.</text>
</comment>
<dbReference type="InterPro" id="IPR011659">
    <property type="entry name" value="WD40"/>
</dbReference>
<dbReference type="Proteomes" id="UP000631312">
    <property type="component" value="Unassembled WGS sequence"/>
</dbReference>
<evidence type="ECO:0000313" key="6">
    <source>
        <dbReference type="Proteomes" id="UP000631312"/>
    </source>
</evidence>
<reference evidence="3 6" key="2">
    <citation type="submission" date="2021-01" db="EMBL/GenBank/DDBJ databases">
        <title>Whole genome shotgun sequence of Actinoplanes lobatus NBRC 12513.</title>
        <authorList>
            <person name="Komaki H."/>
            <person name="Tamura T."/>
        </authorList>
    </citation>
    <scope>NUCLEOTIDE SEQUENCE [LARGE SCALE GENOMIC DNA]</scope>
    <source>
        <strain evidence="3 6">NBRC 12513</strain>
    </source>
</reference>
<reference evidence="4 5" key="1">
    <citation type="submission" date="2020-08" db="EMBL/GenBank/DDBJ databases">
        <title>Sequencing the genomes of 1000 actinobacteria strains.</title>
        <authorList>
            <person name="Klenk H.-P."/>
        </authorList>
    </citation>
    <scope>NUCLEOTIDE SEQUENCE [LARGE SCALE GENOMIC DNA]</scope>
    <source>
        <strain evidence="4 5">DSM 43150</strain>
    </source>
</reference>
<feature type="region of interest" description="Disordered" evidence="2">
    <location>
        <begin position="1"/>
        <end position="52"/>
    </location>
</feature>
<proteinExistence type="inferred from homology"/>
<dbReference type="RefSeq" id="WP_188120325.1">
    <property type="nucleotide sequence ID" value="NZ_BOMP01000035.1"/>
</dbReference>
<keyword evidence="6" id="KW-1185">Reference proteome</keyword>
<protein>
    <recommendedName>
        <fullName evidence="7">WD40 domain-containing protein</fullName>
    </recommendedName>
</protein>
<evidence type="ECO:0000256" key="1">
    <source>
        <dbReference type="ARBA" id="ARBA00009820"/>
    </source>
</evidence>
<gene>
    <name evidence="3" type="ORF">Alo02nite_26100</name>
    <name evidence="4" type="ORF">BJ964_001882</name>
</gene>
<dbReference type="EMBL" id="BOMP01000035">
    <property type="protein sequence ID" value="GIE39712.1"/>
    <property type="molecule type" value="Genomic_DNA"/>
</dbReference>
<dbReference type="Gene3D" id="2.120.10.30">
    <property type="entry name" value="TolB, C-terminal domain"/>
    <property type="match status" value="1"/>
</dbReference>
<evidence type="ECO:0000313" key="4">
    <source>
        <dbReference type="EMBL" id="MBB4747721.1"/>
    </source>
</evidence>
<dbReference type="Proteomes" id="UP000590511">
    <property type="component" value="Unassembled WGS sequence"/>
</dbReference>
<dbReference type="AlphaFoldDB" id="A0A7W7MEZ0"/>
<evidence type="ECO:0000313" key="5">
    <source>
        <dbReference type="Proteomes" id="UP000590511"/>
    </source>
</evidence>
<evidence type="ECO:0000256" key="2">
    <source>
        <dbReference type="SAM" id="MobiDB-lite"/>
    </source>
</evidence>
<dbReference type="EMBL" id="JACHNC010000001">
    <property type="protein sequence ID" value="MBB4747721.1"/>
    <property type="molecule type" value="Genomic_DNA"/>
</dbReference>
<evidence type="ECO:0000313" key="3">
    <source>
        <dbReference type="EMBL" id="GIE39712.1"/>
    </source>
</evidence>
<accession>A0A7W7MEZ0</accession>
<organism evidence="4 5">
    <name type="scientific">Actinoplanes lobatus</name>
    <dbReference type="NCBI Taxonomy" id="113568"/>
    <lineage>
        <taxon>Bacteria</taxon>
        <taxon>Bacillati</taxon>
        <taxon>Actinomycetota</taxon>
        <taxon>Actinomycetes</taxon>
        <taxon>Micromonosporales</taxon>
        <taxon>Micromonosporaceae</taxon>
        <taxon>Actinoplanes</taxon>
    </lineage>
</organism>
<dbReference type="SUPFAM" id="SSF82171">
    <property type="entry name" value="DPP6 N-terminal domain-like"/>
    <property type="match status" value="1"/>
</dbReference>
<feature type="compositionally biased region" description="Low complexity" evidence="2">
    <location>
        <begin position="1"/>
        <end position="12"/>
    </location>
</feature>
<dbReference type="InterPro" id="IPR015943">
    <property type="entry name" value="WD40/YVTN_repeat-like_dom_sf"/>
</dbReference>
<dbReference type="InterPro" id="IPR011042">
    <property type="entry name" value="6-blade_b-propeller_TolB-like"/>
</dbReference>
<evidence type="ECO:0008006" key="7">
    <source>
        <dbReference type="Google" id="ProtNLM"/>
    </source>
</evidence>
<sequence>MAATVTSAAHAAEPSPDTSPSAVSITSDGHTGNKGSGHASASDDGRYVAFNSPSTDLVPGDVNDNTDIFLRDRQTGTTTLVSVAADGTQGNAGSYGPTISGDGRYVAYYTESSNLVPGDDNGSASDVLVYDRQTGTTTLVSAGPDHTSGNSSSDQPVISADGRHIAFFSTASDLGPQVGNRPSIQVYLYDLEDQHISLVSQDAAGNVANRPTTDLDISSDGRYVTYTSWATNLAGGRPDDFGRDLYLYDRDSASSNRLVTSAYSSSISAEGRYIAFESVGTGILPAPLNNLGVFLLDRTTGTRTLVSAAHDGTEPNKPALGAVISADGRYVSYYTSAKNMVADGSGWLTGVYLYDGQNRTTTRISGGTDTSQALWPTFSRDGSHLAFASSDPNLVPNDANNTLDIFISRLG</sequence>